<dbReference type="NCBIfam" id="TIGR01681">
    <property type="entry name" value="HAD-SF-IIIC"/>
    <property type="match status" value="1"/>
</dbReference>
<gene>
    <name evidence="1" type="ORF">FO599_25865</name>
</gene>
<evidence type="ECO:0000313" key="2">
    <source>
        <dbReference type="Proteomes" id="UP001181533"/>
    </source>
</evidence>
<sequence length="141" mass="16139">MQCVVWDLDNTIWNGDLRKEETITLRENTLQTIQSLHNLGIIQSIASKTDYTKGLAKLKQLGIEKYFVLPQLSSNNKSTSIKKIARLFHIKLQKIVFIDNDILELKEVSSKLPQVTCINATKYGGDIYKQVKKIINSVEKF</sequence>
<reference evidence="1" key="1">
    <citation type="submission" date="2019-07" db="EMBL/GenBank/DDBJ databases">
        <title>Phylogenomic Reclassification of ATCC Bacillus Strains and Various Taxa within the Genus Bacillus.</title>
        <authorList>
            <person name="Riojas M.A."/>
            <person name="Frank A.M."/>
            <person name="Fenn S.L."/>
            <person name="King S.P."/>
            <person name="Brower S.M."/>
            <person name="Hazbon M.H."/>
        </authorList>
    </citation>
    <scope>NUCLEOTIDE SEQUENCE</scope>
    <source>
        <strain evidence="1">ATCC 35646</strain>
    </source>
</reference>
<name>A0AB35PHW0_BACTU</name>
<proteinExistence type="predicted"/>
<dbReference type="InterPro" id="IPR010033">
    <property type="entry name" value="HAD_SF_ppase_IIIC"/>
</dbReference>
<dbReference type="Gene3D" id="3.40.50.1000">
    <property type="entry name" value="HAD superfamily/HAD-like"/>
    <property type="match status" value="1"/>
</dbReference>
<protein>
    <submittedName>
        <fullName evidence="1">HAD-IIIC family phosphatase</fullName>
    </submittedName>
</protein>
<dbReference type="InterPro" id="IPR023214">
    <property type="entry name" value="HAD_sf"/>
</dbReference>
<dbReference type="Proteomes" id="UP001181533">
    <property type="component" value="Unassembled WGS sequence"/>
</dbReference>
<evidence type="ECO:0000313" key="1">
    <source>
        <dbReference type="EMBL" id="MDR4179422.1"/>
    </source>
</evidence>
<dbReference type="InterPro" id="IPR036412">
    <property type="entry name" value="HAD-like_sf"/>
</dbReference>
<dbReference type="SUPFAM" id="SSF56784">
    <property type="entry name" value="HAD-like"/>
    <property type="match status" value="1"/>
</dbReference>
<comment type="caution">
    <text evidence="1">The sequence shown here is derived from an EMBL/GenBank/DDBJ whole genome shotgun (WGS) entry which is preliminary data.</text>
</comment>
<dbReference type="AlphaFoldDB" id="A0AB35PHW0"/>
<accession>A0AB35PHW0</accession>
<dbReference type="EMBL" id="VKQN01000041">
    <property type="protein sequence ID" value="MDR4179422.1"/>
    <property type="molecule type" value="Genomic_DNA"/>
</dbReference>
<organism evidence="1 2">
    <name type="scientific">Bacillus thuringiensis</name>
    <dbReference type="NCBI Taxonomy" id="1428"/>
    <lineage>
        <taxon>Bacteria</taxon>
        <taxon>Bacillati</taxon>
        <taxon>Bacillota</taxon>
        <taxon>Bacilli</taxon>
        <taxon>Bacillales</taxon>
        <taxon>Bacillaceae</taxon>
        <taxon>Bacillus</taxon>
        <taxon>Bacillus cereus group</taxon>
    </lineage>
</organism>